<dbReference type="Proteomes" id="UP000051870">
    <property type="component" value="Unassembled WGS sequence"/>
</dbReference>
<sequence length="229" mass="25767">MPKLKLLARACRTPVLGRVWVLFLAISCATTGQAGEPRNLGWSDLVPTVAMGANPFEALDFRQKNDLAKLYRIEVKEADTANDFARTQALEIRTRLEVGGLDPDWLFSERERMMDEHTRQFSAPNQEVLDTTVRMPGYILPLEMEGALAVEFLLVPTVGACIHTPPPAANQLIHVRYPQGYPLRGMYDPVWIVGELQAERQLELVTYSDGQRSVESTYVMTAATVEQYR</sequence>
<protein>
    <recommendedName>
        <fullName evidence="4">DUF3299 domain-containing protein</fullName>
    </recommendedName>
</protein>
<accession>A0A0P1I4T2</accession>
<evidence type="ECO:0000313" key="2">
    <source>
        <dbReference type="EMBL" id="CUJ89689.1"/>
    </source>
</evidence>
<evidence type="ECO:0000256" key="1">
    <source>
        <dbReference type="SAM" id="SignalP"/>
    </source>
</evidence>
<dbReference type="EMBL" id="CYTW01000001">
    <property type="protein sequence ID" value="CUJ89689.1"/>
    <property type="molecule type" value="Genomic_DNA"/>
</dbReference>
<name>A0A0P1I4T2_9RHOB</name>
<evidence type="ECO:0000313" key="3">
    <source>
        <dbReference type="Proteomes" id="UP000051870"/>
    </source>
</evidence>
<dbReference type="InterPro" id="IPR021727">
    <property type="entry name" value="DUF3299"/>
</dbReference>
<dbReference type="Pfam" id="PF11736">
    <property type="entry name" value="DUF3299"/>
    <property type="match status" value="1"/>
</dbReference>
<dbReference type="STRING" id="1715693.PH7735_01122"/>
<evidence type="ECO:0008006" key="4">
    <source>
        <dbReference type="Google" id="ProtNLM"/>
    </source>
</evidence>
<reference evidence="3" key="1">
    <citation type="submission" date="2015-09" db="EMBL/GenBank/DDBJ databases">
        <authorList>
            <person name="Rodrigo-Torres Lidia"/>
            <person name="Arahal R.David."/>
        </authorList>
    </citation>
    <scope>NUCLEOTIDE SEQUENCE [LARGE SCALE GENOMIC DNA]</scope>
    <source>
        <strain evidence="3">CECT 7735</strain>
    </source>
</reference>
<organism evidence="2 3">
    <name type="scientific">Shimia thalassica</name>
    <dbReference type="NCBI Taxonomy" id="1715693"/>
    <lineage>
        <taxon>Bacteria</taxon>
        <taxon>Pseudomonadati</taxon>
        <taxon>Pseudomonadota</taxon>
        <taxon>Alphaproteobacteria</taxon>
        <taxon>Rhodobacterales</taxon>
        <taxon>Roseobacteraceae</taxon>
    </lineage>
</organism>
<proteinExistence type="predicted"/>
<keyword evidence="3" id="KW-1185">Reference proteome</keyword>
<dbReference type="RefSeq" id="WP_058310280.1">
    <property type="nucleotide sequence ID" value="NZ_CYTW01000001.1"/>
</dbReference>
<feature type="chain" id="PRO_5006064893" description="DUF3299 domain-containing protein" evidence="1">
    <location>
        <begin position="35"/>
        <end position="229"/>
    </location>
</feature>
<gene>
    <name evidence="2" type="ORF">PH7735_01122</name>
</gene>
<keyword evidence="1" id="KW-0732">Signal</keyword>
<feature type="signal peptide" evidence="1">
    <location>
        <begin position="1"/>
        <end position="34"/>
    </location>
</feature>
<dbReference type="AlphaFoldDB" id="A0A0P1I4T2"/>
<dbReference type="Gene3D" id="2.40.50.870">
    <property type="entry name" value="Protein of unknown function (DUF3299)"/>
    <property type="match status" value="1"/>
</dbReference>
<dbReference type="GeneID" id="83880185"/>